<dbReference type="Proteomes" id="UP001146067">
    <property type="component" value="Unassembled WGS sequence"/>
</dbReference>
<sequence>MAKIVADPVKIQAAGEQLRMYSRSIRPAPQQLELDATRTRSANTGFRTGMAAKNFAEQFTSLVDRLDKRTLDEGKNTVDSGKAWAEADEDAESKLSTIESDLQNLPKYRK</sequence>
<accession>A0A9X3SRQ8</accession>
<keyword evidence="3" id="KW-1185">Reference proteome</keyword>
<comment type="caution">
    <text evidence="2">The sequence shown here is derived from an EMBL/GenBank/DDBJ whole genome shotgun (WGS) entry which is preliminary data.</text>
</comment>
<dbReference type="RefSeq" id="WP_270111702.1">
    <property type="nucleotide sequence ID" value="NZ_JAPZVP010000016.1"/>
</dbReference>
<evidence type="ECO:0000313" key="2">
    <source>
        <dbReference type="EMBL" id="MDA1361676.1"/>
    </source>
</evidence>
<reference evidence="2" key="1">
    <citation type="submission" date="2022-12" db="EMBL/GenBank/DDBJ databases">
        <title>Gycomyces niveus sp.nov.,a novel actinomycete isolated from soil in Shouguan.</title>
        <authorList>
            <person name="Yang X."/>
        </authorList>
    </citation>
    <scope>NUCLEOTIDE SEQUENCE</scope>
    <source>
        <strain evidence="2">NEAU-A15</strain>
    </source>
</reference>
<feature type="compositionally biased region" description="Polar residues" evidence="1">
    <location>
        <begin position="94"/>
        <end position="103"/>
    </location>
</feature>
<organism evidence="2 3">
    <name type="scientific">Glycomyces luteolus</name>
    <dbReference type="NCBI Taxonomy" id="2670330"/>
    <lineage>
        <taxon>Bacteria</taxon>
        <taxon>Bacillati</taxon>
        <taxon>Actinomycetota</taxon>
        <taxon>Actinomycetes</taxon>
        <taxon>Glycomycetales</taxon>
        <taxon>Glycomycetaceae</taxon>
        <taxon>Glycomyces</taxon>
    </lineage>
</organism>
<name>A0A9X3SRQ8_9ACTN</name>
<feature type="region of interest" description="Disordered" evidence="1">
    <location>
        <begin position="73"/>
        <end position="110"/>
    </location>
</feature>
<protein>
    <submittedName>
        <fullName evidence="2">Uncharacterized protein</fullName>
    </submittedName>
</protein>
<evidence type="ECO:0000256" key="1">
    <source>
        <dbReference type="SAM" id="MobiDB-lite"/>
    </source>
</evidence>
<proteinExistence type="predicted"/>
<evidence type="ECO:0000313" key="3">
    <source>
        <dbReference type="Proteomes" id="UP001146067"/>
    </source>
</evidence>
<dbReference type="EMBL" id="JAPZVP010000016">
    <property type="protein sequence ID" value="MDA1361676.1"/>
    <property type="molecule type" value="Genomic_DNA"/>
</dbReference>
<gene>
    <name evidence="2" type="ORF">O1R50_18760</name>
</gene>
<dbReference type="AlphaFoldDB" id="A0A9X3SRQ8"/>